<keyword evidence="3" id="KW-0032">Aminotransferase</keyword>
<dbReference type="Gene3D" id="3.40.640.10">
    <property type="entry name" value="Type I PLP-dependent aspartate aminotransferase-like (Major domain)"/>
    <property type="match status" value="1"/>
</dbReference>
<name>A0A316TWI8_9BACT</name>
<sequence length="386" mass="42578">MIEASTEMDFKQNVRSWFPHTQTGHIYLNHAAISPISVRVKDAIDSFILERQSGPIDNLEKCMKISEETRKLAADYLNADSPSAITFTGNTSDGISAVAEGLQLEAGDEILLNSMEFPTNVQPYRALASRGVKTRVLDTPQNEITASMIEKRINPKTKVVSISAVQFLSGYHADLEAIGKLCEERGVWFVVDAIQCLGAFPIDVQACRISALASGSHKWLMSPMGTGILYTAPSLAEKLQPSKTGWLSVEEPWDLFQYEQDWLPYSQHLETGTPNMIGLAGLGASLKMFKEIGYERISRNVLTLSGYLTRRLEGLSGVKVISPADDAHRAGIVSFTIDRIENVQALTDELKKKKITISSREGVLRIAPHFYNTTAELDACLESLPL</sequence>
<reference evidence="3 4" key="1">
    <citation type="submission" date="2018-05" db="EMBL/GenBank/DDBJ databases">
        <title>Rhodohalobacter halophilus gen. nov., sp. nov., a moderately halophilic member of the family Balneolaceae.</title>
        <authorList>
            <person name="Liu Z.-W."/>
        </authorList>
    </citation>
    <scope>NUCLEOTIDE SEQUENCE [LARGE SCALE GENOMIC DNA]</scope>
    <source>
        <strain evidence="3 4">8A47</strain>
    </source>
</reference>
<dbReference type="AlphaFoldDB" id="A0A316TWI8"/>
<gene>
    <name evidence="3" type="ORF">DDZ15_06580</name>
</gene>
<evidence type="ECO:0000313" key="3">
    <source>
        <dbReference type="EMBL" id="PWN06934.1"/>
    </source>
</evidence>
<evidence type="ECO:0000313" key="4">
    <source>
        <dbReference type="Proteomes" id="UP000245533"/>
    </source>
</evidence>
<dbReference type="Proteomes" id="UP000245533">
    <property type="component" value="Unassembled WGS sequence"/>
</dbReference>
<dbReference type="SUPFAM" id="SSF53383">
    <property type="entry name" value="PLP-dependent transferases"/>
    <property type="match status" value="1"/>
</dbReference>
<dbReference type="InterPro" id="IPR015422">
    <property type="entry name" value="PyrdxlP-dep_Trfase_small"/>
</dbReference>
<evidence type="ECO:0000256" key="1">
    <source>
        <dbReference type="ARBA" id="ARBA00022898"/>
    </source>
</evidence>
<dbReference type="Gene3D" id="3.90.1150.10">
    <property type="entry name" value="Aspartate Aminotransferase, domain 1"/>
    <property type="match status" value="1"/>
</dbReference>
<protein>
    <submittedName>
        <fullName evidence="3">Aminotransferase</fullName>
    </submittedName>
</protein>
<dbReference type="EMBL" id="QGGB01000005">
    <property type="protein sequence ID" value="PWN06934.1"/>
    <property type="molecule type" value="Genomic_DNA"/>
</dbReference>
<keyword evidence="1" id="KW-0663">Pyridoxal phosphate</keyword>
<dbReference type="GO" id="GO:0008483">
    <property type="term" value="F:transaminase activity"/>
    <property type="evidence" value="ECO:0007669"/>
    <property type="project" value="UniProtKB-KW"/>
</dbReference>
<dbReference type="InterPro" id="IPR015424">
    <property type="entry name" value="PyrdxlP-dep_Trfase"/>
</dbReference>
<dbReference type="PANTHER" id="PTHR43586:SF15">
    <property type="entry name" value="BLR3095 PROTEIN"/>
    <property type="match status" value="1"/>
</dbReference>
<accession>A0A316TWI8</accession>
<evidence type="ECO:0000259" key="2">
    <source>
        <dbReference type="Pfam" id="PF00266"/>
    </source>
</evidence>
<dbReference type="Pfam" id="PF00266">
    <property type="entry name" value="Aminotran_5"/>
    <property type="match status" value="1"/>
</dbReference>
<comment type="caution">
    <text evidence="3">The sequence shown here is derived from an EMBL/GenBank/DDBJ whole genome shotgun (WGS) entry which is preliminary data.</text>
</comment>
<organism evidence="3 4">
    <name type="scientific">Rhodohalobacter mucosus</name>
    <dbReference type="NCBI Taxonomy" id="2079485"/>
    <lineage>
        <taxon>Bacteria</taxon>
        <taxon>Pseudomonadati</taxon>
        <taxon>Balneolota</taxon>
        <taxon>Balneolia</taxon>
        <taxon>Balneolales</taxon>
        <taxon>Balneolaceae</taxon>
        <taxon>Rhodohalobacter</taxon>
    </lineage>
</organism>
<keyword evidence="4" id="KW-1185">Reference proteome</keyword>
<dbReference type="InterPro" id="IPR000192">
    <property type="entry name" value="Aminotrans_V_dom"/>
</dbReference>
<dbReference type="InterPro" id="IPR015421">
    <property type="entry name" value="PyrdxlP-dep_Trfase_major"/>
</dbReference>
<proteinExistence type="predicted"/>
<dbReference type="RefSeq" id="WP_109646283.1">
    <property type="nucleotide sequence ID" value="NZ_QGGB01000005.1"/>
</dbReference>
<dbReference type="OrthoDB" id="513408at2"/>
<keyword evidence="3" id="KW-0808">Transferase</keyword>
<feature type="domain" description="Aminotransferase class V" evidence="2">
    <location>
        <begin position="26"/>
        <end position="359"/>
    </location>
</feature>
<dbReference type="PANTHER" id="PTHR43586">
    <property type="entry name" value="CYSTEINE DESULFURASE"/>
    <property type="match status" value="1"/>
</dbReference>